<accession>A0A418MUR0</accession>
<dbReference type="InterPro" id="IPR016169">
    <property type="entry name" value="FAD-bd_PCMH_sub2"/>
</dbReference>
<protein>
    <submittedName>
        <fullName evidence="3">FAD-binding protein</fullName>
    </submittedName>
</protein>
<comment type="caution">
    <text evidence="3">The sequence shown here is derived from an EMBL/GenBank/DDBJ whole genome shotgun (WGS) entry which is preliminary data.</text>
</comment>
<dbReference type="Gene3D" id="3.30.43.10">
    <property type="entry name" value="Uridine Diphospho-n-acetylenolpyruvylglucosamine Reductase, domain 2"/>
    <property type="match status" value="1"/>
</dbReference>
<dbReference type="SUPFAM" id="SSF56176">
    <property type="entry name" value="FAD-binding/transporter-associated domain-like"/>
    <property type="match status" value="1"/>
</dbReference>
<dbReference type="AlphaFoldDB" id="A0A418MUR0"/>
<name>A0A418MUR0_9ACTN</name>
<reference evidence="3 4" key="1">
    <citation type="submission" date="2018-08" db="EMBL/GenBank/DDBJ databases">
        <title>Jishengella sp. nov., isolated from a root of Azadirachta indica A. Juss. var. siamensis Valenton.</title>
        <authorList>
            <person name="Kuncharoen N."/>
            <person name="Tanasupawat S."/>
            <person name="Kudo T."/>
            <person name="Ohkuma M."/>
        </authorList>
    </citation>
    <scope>NUCLEOTIDE SEQUENCE [LARGE SCALE GENOMIC DNA]</scope>
    <source>
        <strain evidence="3 4">AZ1-13</strain>
    </source>
</reference>
<dbReference type="PIRSF" id="PIRSF000136">
    <property type="entry name" value="LGO_GLO"/>
    <property type="match status" value="1"/>
</dbReference>
<dbReference type="RefSeq" id="WP_119576197.1">
    <property type="nucleotide sequence ID" value="NZ_QXEC01000011.1"/>
</dbReference>
<feature type="domain" description="FAD-binding PCMH-type" evidence="2">
    <location>
        <begin position="11"/>
        <end position="175"/>
    </location>
</feature>
<dbReference type="Proteomes" id="UP000283832">
    <property type="component" value="Unassembled WGS sequence"/>
</dbReference>
<dbReference type="InterPro" id="IPR016167">
    <property type="entry name" value="FAD-bd_PCMH_sub1"/>
</dbReference>
<dbReference type="OrthoDB" id="9800184at2"/>
<dbReference type="InterPro" id="IPR010031">
    <property type="entry name" value="FAD_lactone_oxidase-like"/>
</dbReference>
<gene>
    <name evidence="3" type="ORF">D2L64_13860</name>
</gene>
<organism evidence="3 4">
    <name type="scientific">Micromonospora radicis</name>
    <dbReference type="NCBI Taxonomy" id="1894971"/>
    <lineage>
        <taxon>Bacteria</taxon>
        <taxon>Bacillati</taxon>
        <taxon>Actinomycetota</taxon>
        <taxon>Actinomycetes</taxon>
        <taxon>Micromonosporales</taxon>
        <taxon>Micromonosporaceae</taxon>
        <taxon>Micromonospora</taxon>
    </lineage>
</organism>
<dbReference type="EMBL" id="QXEC01000011">
    <property type="protein sequence ID" value="RIV38023.1"/>
    <property type="molecule type" value="Genomic_DNA"/>
</dbReference>
<dbReference type="Pfam" id="PF04030">
    <property type="entry name" value="ALO"/>
    <property type="match status" value="1"/>
</dbReference>
<dbReference type="InterPro" id="IPR006094">
    <property type="entry name" value="Oxid_FAD_bind_N"/>
</dbReference>
<evidence type="ECO:0000313" key="4">
    <source>
        <dbReference type="Proteomes" id="UP000283832"/>
    </source>
</evidence>
<dbReference type="InterPro" id="IPR007173">
    <property type="entry name" value="ALO_C"/>
</dbReference>
<dbReference type="Pfam" id="PF01565">
    <property type="entry name" value="FAD_binding_4"/>
    <property type="match status" value="1"/>
</dbReference>
<dbReference type="GO" id="GO:0016020">
    <property type="term" value="C:membrane"/>
    <property type="evidence" value="ECO:0007669"/>
    <property type="project" value="InterPro"/>
</dbReference>
<evidence type="ECO:0000313" key="3">
    <source>
        <dbReference type="EMBL" id="RIV38023.1"/>
    </source>
</evidence>
<sequence length="411" mass="44601">MSTQRNWAGNIRYSARAYHRPSSVDELRALVAGSDRIRAVGSGHSFNRLGDTTGDLVTLAGLPATAHLDEQRRTVDVPAATRYGDLAAWLHERGYALANLASLPHISVAGAVATGTHGSGVTVGNLATAVAGLELVTGTGDLRTVDRSSPDFPGLVVSLGALGIVTRLTLDVLPTFDIRQYVRLDLPRAALDEALGSAYSVSVFTDWRSTRGTQVWRKQLADQPPPPADWLGTTAADRPWHPVPGMPTANCTEQLGVAGPWHERLPHFRLGFTPSSGDELQSEYHLPRAVAADALAALDEVAHLIAPVSQTSELRTIAADQLWLSPQYDRDTLAVHFTWIADPDRVLPVVAEVERALAPFAPRPHWGKVFTLAPDRIAATYPRWTDFAALLHHHDPTGKFHTNDLTNLFPR</sequence>
<dbReference type="Gene3D" id="3.30.70.2520">
    <property type="match status" value="1"/>
</dbReference>
<dbReference type="Gene3D" id="3.30.70.2530">
    <property type="match status" value="1"/>
</dbReference>
<dbReference type="InterPro" id="IPR016166">
    <property type="entry name" value="FAD-bd_PCMH"/>
</dbReference>
<dbReference type="GO" id="GO:0080049">
    <property type="term" value="F:L-gulono-1,4-lactone dehydrogenase activity"/>
    <property type="evidence" value="ECO:0007669"/>
    <property type="project" value="TreeGrafter"/>
</dbReference>
<dbReference type="GO" id="GO:0003885">
    <property type="term" value="F:D-arabinono-1,4-lactone oxidase activity"/>
    <property type="evidence" value="ECO:0007669"/>
    <property type="project" value="InterPro"/>
</dbReference>
<dbReference type="PANTHER" id="PTHR43762:SF1">
    <property type="entry name" value="D-ARABINONO-1,4-LACTONE OXIDASE"/>
    <property type="match status" value="1"/>
</dbReference>
<dbReference type="PANTHER" id="PTHR43762">
    <property type="entry name" value="L-GULONOLACTONE OXIDASE"/>
    <property type="match status" value="1"/>
</dbReference>
<dbReference type="PROSITE" id="PS51387">
    <property type="entry name" value="FAD_PCMH"/>
    <property type="match status" value="1"/>
</dbReference>
<dbReference type="Gene3D" id="1.10.45.10">
    <property type="entry name" value="Vanillyl-alcohol Oxidase, Chain A, domain 4"/>
    <property type="match status" value="1"/>
</dbReference>
<proteinExistence type="predicted"/>
<keyword evidence="4" id="KW-1185">Reference proteome</keyword>
<evidence type="ECO:0000259" key="2">
    <source>
        <dbReference type="PROSITE" id="PS51387"/>
    </source>
</evidence>
<evidence type="ECO:0000256" key="1">
    <source>
        <dbReference type="ARBA" id="ARBA00023002"/>
    </source>
</evidence>
<keyword evidence="1" id="KW-0560">Oxidoreductase</keyword>
<dbReference type="InterPro" id="IPR016171">
    <property type="entry name" value="Vanillyl_alc_oxidase_C-sub2"/>
</dbReference>
<dbReference type="InterPro" id="IPR036318">
    <property type="entry name" value="FAD-bd_PCMH-like_sf"/>
</dbReference>
<dbReference type="Gene3D" id="3.30.465.10">
    <property type="match status" value="1"/>
</dbReference>
<dbReference type="GO" id="GO:0071949">
    <property type="term" value="F:FAD binding"/>
    <property type="evidence" value="ECO:0007669"/>
    <property type="project" value="InterPro"/>
</dbReference>